<evidence type="ECO:0000256" key="1">
    <source>
        <dbReference type="SAM" id="Phobius"/>
    </source>
</evidence>
<dbReference type="Proteomes" id="UP000255125">
    <property type="component" value="Unassembled WGS sequence"/>
</dbReference>
<keyword evidence="1" id="KW-0812">Transmembrane</keyword>
<keyword evidence="1" id="KW-1133">Transmembrane helix</keyword>
<gene>
    <name evidence="2" type="ORF">NCTC10392_03225</name>
</gene>
<proteinExistence type="predicted"/>
<name>A0A379IEM3_PSEFL</name>
<sequence length="150" mass="16485">MASTEPGQLSRATGLFNLLLVTLLAWLAAQCVLQLWHGIAQPVAPYPAPAPVADLLSNHWAPRLAPSGDLPLTTLQVDYLGSLKATPLRATVLVLRFGQQERTLTLGQRLAPGIVLQDIDERGLIFDNQGQRERLPWPTERPVIGLKRKE</sequence>
<organism evidence="2 3">
    <name type="scientific">Pseudomonas fluorescens</name>
    <dbReference type="NCBI Taxonomy" id="294"/>
    <lineage>
        <taxon>Bacteria</taxon>
        <taxon>Pseudomonadati</taxon>
        <taxon>Pseudomonadota</taxon>
        <taxon>Gammaproteobacteria</taxon>
        <taxon>Pseudomonadales</taxon>
        <taxon>Pseudomonadaceae</taxon>
        <taxon>Pseudomonas</taxon>
    </lineage>
</organism>
<feature type="transmembrane region" description="Helical" evidence="1">
    <location>
        <begin position="12"/>
        <end position="36"/>
    </location>
</feature>
<accession>A0A379IEM3</accession>
<dbReference type="OrthoDB" id="7014409at2"/>
<evidence type="ECO:0000313" key="2">
    <source>
        <dbReference type="EMBL" id="SUD31297.1"/>
    </source>
</evidence>
<dbReference type="AlphaFoldDB" id="A0A379IEM3"/>
<protein>
    <submittedName>
        <fullName evidence="2">Type II secretion protein C</fullName>
    </submittedName>
</protein>
<evidence type="ECO:0000313" key="3">
    <source>
        <dbReference type="Proteomes" id="UP000255125"/>
    </source>
</evidence>
<keyword evidence="1" id="KW-0472">Membrane</keyword>
<dbReference type="EMBL" id="UGUS01000002">
    <property type="protein sequence ID" value="SUD31297.1"/>
    <property type="molecule type" value="Genomic_DNA"/>
</dbReference>
<reference evidence="2 3" key="1">
    <citation type="submission" date="2018-06" db="EMBL/GenBank/DDBJ databases">
        <authorList>
            <consortium name="Pathogen Informatics"/>
            <person name="Doyle S."/>
        </authorList>
    </citation>
    <scope>NUCLEOTIDE SEQUENCE [LARGE SCALE GENOMIC DNA]</scope>
    <source>
        <strain evidence="2 3">NCTC10392</strain>
    </source>
</reference>